<evidence type="ECO:0000313" key="2">
    <source>
        <dbReference type="EMBL" id="KAK9760336.1"/>
    </source>
</evidence>
<protein>
    <submittedName>
        <fullName evidence="2">Uncharacterized protein</fullName>
    </submittedName>
</protein>
<sequence length="107" mass="11504">MRFILPLSILFCSIFSALAAPLPLDAVVKVDTESTGRCNDVNAKINVLNLNVTAIVCLEKNQVLPIGVVPNSRTECPDIDAEIKALGLDIQAIICLKDGIKVFVGIR</sequence>
<feature type="chain" id="PRO_5045673397" evidence="1">
    <location>
        <begin position="20"/>
        <end position="107"/>
    </location>
</feature>
<feature type="signal peptide" evidence="1">
    <location>
        <begin position="1"/>
        <end position="19"/>
    </location>
</feature>
<evidence type="ECO:0000313" key="3">
    <source>
        <dbReference type="Proteomes" id="UP001479436"/>
    </source>
</evidence>
<keyword evidence="1" id="KW-0732">Signal</keyword>
<gene>
    <name evidence="2" type="ORF">K7432_015752</name>
</gene>
<dbReference type="Proteomes" id="UP001479436">
    <property type="component" value="Unassembled WGS sequence"/>
</dbReference>
<keyword evidence="3" id="KW-1185">Reference proteome</keyword>
<comment type="caution">
    <text evidence="2">The sequence shown here is derived from an EMBL/GenBank/DDBJ whole genome shotgun (WGS) entry which is preliminary data.</text>
</comment>
<name>A0ABR2WFV9_9FUNG</name>
<proteinExistence type="predicted"/>
<evidence type="ECO:0000256" key="1">
    <source>
        <dbReference type="SAM" id="SignalP"/>
    </source>
</evidence>
<dbReference type="EMBL" id="JASJQH010002256">
    <property type="protein sequence ID" value="KAK9760336.1"/>
    <property type="molecule type" value="Genomic_DNA"/>
</dbReference>
<reference evidence="2 3" key="1">
    <citation type="submission" date="2023-04" db="EMBL/GenBank/DDBJ databases">
        <title>Genome of Basidiobolus ranarum AG-B5.</title>
        <authorList>
            <person name="Stajich J.E."/>
            <person name="Carter-House D."/>
            <person name="Gryganskyi A."/>
        </authorList>
    </citation>
    <scope>NUCLEOTIDE SEQUENCE [LARGE SCALE GENOMIC DNA]</scope>
    <source>
        <strain evidence="2 3">AG-B5</strain>
    </source>
</reference>
<accession>A0ABR2WFV9</accession>
<organism evidence="2 3">
    <name type="scientific">Basidiobolus ranarum</name>
    <dbReference type="NCBI Taxonomy" id="34480"/>
    <lineage>
        <taxon>Eukaryota</taxon>
        <taxon>Fungi</taxon>
        <taxon>Fungi incertae sedis</taxon>
        <taxon>Zoopagomycota</taxon>
        <taxon>Entomophthoromycotina</taxon>
        <taxon>Basidiobolomycetes</taxon>
        <taxon>Basidiobolales</taxon>
        <taxon>Basidiobolaceae</taxon>
        <taxon>Basidiobolus</taxon>
    </lineage>
</organism>